<keyword evidence="6" id="KW-0540">Nuclease</keyword>
<proteinExistence type="inferred from homology"/>
<name>A0A433ZQX6_MORMO</name>
<gene>
    <name evidence="6" type="ORF">CKG00_15055</name>
</gene>
<dbReference type="CDD" id="cd17268">
    <property type="entry name" value="RMtype1_S_Ara36733I_TRD1-CR1_like"/>
    <property type="match status" value="1"/>
</dbReference>
<dbReference type="OrthoDB" id="9798929at2"/>
<dbReference type="InterPro" id="IPR044946">
    <property type="entry name" value="Restrct_endonuc_typeI_TRD_sf"/>
</dbReference>
<keyword evidence="4" id="KW-0175">Coiled coil</keyword>
<comment type="caution">
    <text evidence="6">The sequence shown here is derived from an EMBL/GenBank/DDBJ whole genome shotgun (WGS) entry which is preliminary data.</text>
</comment>
<evidence type="ECO:0000256" key="1">
    <source>
        <dbReference type="ARBA" id="ARBA00010923"/>
    </source>
</evidence>
<keyword evidence="6" id="KW-0378">Hydrolase</keyword>
<reference evidence="6 7" key="1">
    <citation type="submission" date="2017-08" db="EMBL/GenBank/DDBJ databases">
        <title>Draft genome sequence of pheromone producing symbiont Morganella morganii, of the female New Zealand grass grub Costelytra giveni.</title>
        <authorList>
            <person name="Laugraud A."/>
            <person name="Young S.D."/>
            <person name="Hurst M.H."/>
        </authorList>
    </citation>
    <scope>NUCLEOTIDE SEQUENCE [LARGE SCALE GENOMIC DNA]</scope>
    <source>
        <strain evidence="6 7">MMsCG</strain>
        <plasmid evidence="6">unnamed1</plasmid>
    </source>
</reference>
<evidence type="ECO:0000256" key="4">
    <source>
        <dbReference type="SAM" id="Coils"/>
    </source>
</evidence>
<evidence type="ECO:0000256" key="2">
    <source>
        <dbReference type="ARBA" id="ARBA00022747"/>
    </source>
</evidence>
<protein>
    <submittedName>
        <fullName evidence="6">Restriction endonuclease subunit S</fullName>
    </submittedName>
</protein>
<dbReference type="PANTHER" id="PTHR43140">
    <property type="entry name" value="TYPE-1 RESTRICTION ENZYME ECOKI SPECIFICITY PROTEIN"/>
    <property type="match status" value="1"/>
</dbReference>
<evidence type="ECO:0000313" key="7">
    <source>
        <dbReference type="Proteomes" id="UP000286908"/>
    </source>
</evidence>
<dbReference type="GO" id="GO:0003677">
    <property type="term" value="F:DNA binding"/>
    <property type="evidence" value="ECO:0007669"/>
    <property type="project" value="UniProtKB-KW"/>
</dbReference>
<feature type="domain" description="Type I restriction modification DNA specificity" evidence="5">
    <location>
        <begin position="13"/>
        <end position="189"/>
    </location>
</feature>
<dbReference type="Gene3D" id="3.90.220.20">
    <property type="entry name" value="DNA methylase specificity domains"/>
    <property type="match status" value="2"/>
</dbReference>
<dbReference type="Pfam" id="PF01420">
    <property type="entry name" value="Methylase_S"/>
    <property type="match status" value="2"/>
</dbReference>
<dbReference type="SUPFAM" id="SSF116734">
    <property type="entry name" value="DNA methylase specificity domain"/>
    <property type="match status" value="2"/>
</dbReference>
<dbReference type="GO" id="GO:0009307">
    <property type="term" value="P:DNA restriction-modification system"/>
    <property type="evidence" value="ECO:0007669"/>
    <property type="project" value="UniProtKB-KW"/>
</dbReference>
<dbReference type="PANTHER" id="PTHR43140:SF1">
    <property type="entry name" value="TYPE I RESTRICTION ENZYME ECOKI SPECIFICITY SUBUNIT"/>
    <property type="match status" value="1"/>
</dbReference>
<dbReference type="EMBL" id="NRQY01000002">
    <property type="protein sequence ID" value="RUT64496.1"/>
    <property type="molecule type" value="Genomic_DNA"/>
</dbReference>
<keyword evidence="2" id="KW-0680">Restriction system</keyword>
<accession>A0A433ZQX6</accession>
<evidence type="ECO:0000259" key="5">
    <source>
        <dbReference type="Pfam" id="PF01420"/>
    </source>
</evidence>
<dbReference type="Proteomes" id="UP000286908">
    <property type="component" value="Unassembled WGS sequence"/>
</dbReference>
<dbReference type="InterPro" id="IPR051212">
    <property type="entry name" value="Type-I_RE_S_subunit"/>
</dbReference>
<evidence type="ECO:0000256" key="3">
    <source>
        <dbReference type="ARBA" id="ARBA00023125"/>
    </source>
</evidence>
<sequence length="426" mass="48098">MSKIEQLIQQLCPDGVEWRPVSEIFITKNGYTPSTSNATFWADGTIPWFRMEDIRENGRILGNSLQKITSEAIKGGRLFPANSIVVATSATIGEHALITVPHLSNQRFTSLSLSDDFIAILDMKFVFYYCFVLCEWCKNNTTTSSFASVDMDGFKKFQFPIPPLEIQQEIVAILDKFTALEAELEAELEARKKQYEFYRNALLTFGTGKPHYSTKIEKLIQQLCPDGVELKTLGDVGNFVRGNGLQKKELTDVGIGAIHYGQIYTHYGVIASETKSFVSPEFANRLRKAKNGDLIIATTSENDDDVCKAVAWLGKEDIAISGDAYIYTHSLEPKYVAYFFQSEAFQIQKIRHITGTKVKRVSGNSMAQFLIPEPPLEIQKEIVGILDKFDALVNDISTGLPAEIAARRRQYEYYREKLLTFKRKEV</sequence>
<comment type="similarity">
    <text evidence="1">Belongs to the type-I restriction system S methylase family.</text>
</comment>
<organism evidence="6 7">
    <name type="scientific">Morganella morganii</name>
    <name type="common">Proteus morganii</name>
    <dbReference type="NCBI Taxonomy" id="582"/>
    <lineage>
        <taxon>Bacteria</taxon>
        <taxon>Pseudomonadati</taxon>
        <taxon>Pseudomonadota</taxon>
        <taxon>Gammaproteobacteria</taxon>
        <taxon>Enterobacterales</taxon>
        <taxon>Morganellaceae</taxon>
        <taxon>Morganella</taxon>
    </lineage>
</organism>
<keyword evidence="3" id="KW-0238">DNA-binding</keyword>
<evidence type="ECO:0000313" key="6">
    <source>
        <dbReference type="EMBL" id="RUT64496.1"/>
    </source>
</evidence>
<dbReference type="InterPro" id="IPR000055">
    <property type="entry name" value="Restrct_endonuc_typeI_TRD"/>
</dbReference>
<keyword evidence="6" id="KW-0255">Endonuclease</keyword>
<dbReference type="AlphaFoldDB" id="A0A433ZQX6"/>
<feature type="coiled-coil region" evidence="4">
    <location>
        <begin position="174"/>
        <end position="201"/>
    </location>
</feature>
<keyword evidence="6" id="KW-0614">Plasmid</keyword>
<feature type="domain" description="Type I restriction modification DNA specificity" evidence="5">
    <location>
        <begin position="225"/>
        <end position="404"/>
    </location>
</feature>
<dbReference type="GO" id="GO:0004519">
    <property type="term" value="F:endonuclease activity"/>
    <property type="evidence" value="ECO:0007669"/>
    <property type="project" value="UniProtKB-KW"/>
</dbReference>
<dbReference type="CDD" id="cd17281">
    <property type="entry name" value="RMtype1_S_HpyAXIII_TRD1-CR1_like"/>
    <property type="match status" value="1"/>
</dbReference>
<geneLocation type="plasmid" evidence="6">
    <name>unnamed1</name>
</geneLocation>